<proteinExistence type="predicted"/>
<protein>
    <submittedName>
        <fullName evidence="1">DUF3303 family protein</fullName>
    </submittedName>
</protein>
<dbReference type="EMBL" id="JBEPAZ010000138">
    <property type="protein sequence ID" value="MER6434574.1"/>
    <property type="molecule type" value="Genomic_DNA"/>
</dbReference>
<gene>
    <name evidence="1" type="ORF">ABT272_44475</name>
</gene>
<dbReference type="Proteomes" id="UP001470023">
    <property type="component" value="Unassembled WGS sequence"/>
</dbReference>
<evidence type="ECO:0000313" key="2">
    <source>
        <dbReference type="Proteomes" id="UP001470023"/>
    </source>
</evidence>
<name>A0ABV1ULH0_9ACTN</name>
<sequence>MLFMIIERFRGGSATPVYERVRERGRMLPDGLHYIHSWVDASFSRSFQLMECDDLSVLLAWISQWNDLVDFEVVPVVSSGQASAVAIGLRD</sequence>
<keyword evidence="2" id="KW-1185">Reference proteome</keyword>
<organism evidence="1 2">
    <name type="scientific">Streptomyces sp. 900105245</name>
    <dbReference type="NCBI Taxonomy" id="3154379"/>
    <lineage>
        <taxon>Bacteria</taxon>
        <taxon>Bacillati</taxon>
        <taxon>Actinomycetota</taxon>
        <taxon>Actinomycetes</taxon>
        <taxon>Kitasatosporales</taxon>
        <taxon>Streptomycetaceae</taxon>
        <taxon>Streptomyces</taxon>
    </lineage>
</organism>
<evidence type="ECO:0000313" key="1">
    <source>
        <dbReference type="EMBL" id="MER6434574.1"/>
    </source>
</evidence>
<comment type="caution">
    <text evidence="1">The sequence shown here is derived from an EMBL/GenBank/DDBJ whole genome shotgun (WGS) entry which is preliminary data.</text>
</comment>
<accession>A0ABV1ULH0</accession>
<dbReference type="RefSeq" id="WP_352066383.1">
    <property type="nucleotide sequence ID" value="NZ_JBEPAZ010000138.1"/>
</dbReference>
<dbReference type="Pfam" id="PF11746">
    <property type="entry name" value="DUF3303"/>
    <property type="match status" value="1"/>
</dbReference>
<dbReference type="InterPro" id="IPR021734">
    <property type="entry name" value="DUF3303"/>
</dbReference>
<reference evidence="1 2" key="1">
    <citation type="submission" date="2024-06" db="EMBL/GenBank/DDBJ databases">
        <title>The Natural Products Discovery Center: Release of the First 8490 Sequenced Strains for Exploring Actinobacteria Biosynthetic Diversity.</title>
        <authorList>
            <person name="Kalkreuter E."/>
            <person name="Kautsar S.A."/>
            <person name="Yang D."/>
            <person name="Bader C.D."/>
            <person name="Teijaro C.N."/>
            <person name="Fluegel L."/>
            <person name="Davis C.M."/>
            <person name="Simpson J.R."/>
            <person name="Lauterbach L."/>
            <person name="Steele A.D."/>
            <person name="Gui C."/>
            <person name="Meng S."/>
            <person name="Li G."/>
            <person name="Viehrig K."/>
            <person name="Ye F."/>
            <person name="Su P."/>
            <person name="Kiefer A.F."/>
            <person name="Nichols A."/>
            <person name="Cepeda A.J."/>
            <person name="Yan W."/>
            <person name="Fan B."/>
            <person name="Jiang Y."/>
            <person name="Adhikari A."/>
            <person name="Zheng C.-J."/>
            <person name="Schuster L."/>
            <person name="Cowan T.M."/>
            <person name="Smanski M.J."/>
            <person name="Chevrette M.G."/>
            <person name="De Carvalho L.P.S."/>
            <person name="Shen B."/>
        </authorList>
    </citation>
    <scope>NUCLEOTIDE SEQUENCE [LARGE SCALE GENOMIC DNA]</scope>
    <source>
        <strain evidence="1 2">NPDC001166</strain>
    </source>
</reference>